<dbReference type="PANTHER" id="PTHR30363">
    <property type="entry name" value="HTH-TYPE TRANSCRIPTIONAL REGULATOR SRLR-RELATED"/>
    <property type="match status" value="1"/>
</dbReference>
<evidence type="ECO:0000256" key="2">
    <source>
        <dbReference type="ARBA" id="ARBA00023125"/>
    </source>
</evidence>
<proteinExistence type="predicted"/>
<dbReference type="SUPFAM" id="SSF100950">
    <property type="entry name" value="NagB/RpiA/CoA transferase-like"/>
    <property type="match status" value="1"/>
</dbReference>
<dbReference type="SMART" id="SM00420">
    <property type="entry name" value="HTH_DEOR"/>
    <property type="match status" value="1"/>
</dbReference>
<keyword evidence="1" id="KW-0805">Transcription regulation</keyword>
<keyword evidence="2" id="KW-0238">DNA-binding</keyword>
<evidence type="ECO:0000256" key="1">
    <source>
        <dbReference type="ARBA" id="ARBA00023015"/>
    </source>
</evidence>
<comment type="caution">
    <text evidence="5">The sequence shown here is derived from an EMBL/GenBank/DDBJ whole genome shotgun (WGS) entry which is preliminary data.</text>
</comment>
<gene>
    <name evidence="5" type="ORF">ATL31_1203</name>
</gene>
<evidence type="ECO:0000313" key="5">
    <source>
        <dbReference type="EMBL" id="PKW26392.1"/>
    </source>
</evidence>
<dbReference type="RefSeq" id="WP_158239792.1">
    <property type="nucleotide sequence ID" value="NZ_PJNE01000001.1"/>
</dbReference>
<dbReference type="InterPro" id="IPR037171">
    <property type="entry name" value="NagB/RpiA_transferase-like"/>
</dbReference>
<dbReference type="GO" id="GO:0003677">
    <property type="term" value="F:DNA binding"/>
    <property type="evidence" value="ECO:0007669"/>
    <property type="project" value="UniProtKB-KW"/>
</dbReference>
<dbReference type="InterPro" id="IPR018356">
    <property type="entry name" value="Tscrpt_reg_HTH_DeoR_CS"/>
</dbReference>
<organism evidence="5 6">
    <name type="scientific">Phycicoccus duodecadis</name>
    <dbReference type="NCBI Taxonomy" id="173053"/>
    <lineage>
        <taxon>Bacteria</taxon>
        <taxon>Bacillati</taxon>
        <taxon>Actinomycetota</taxon>
        <taxon>Actinomycetes</taxon>
        <taxon>Micrococcales</taxon>
        <taxon>Intrasporangiaceae</taxon>
        <taxon>Phycicoccus</taxon>
    </lineage>
</organism>
<dbReference type="EMBL" id="PJNE01000001">
    <property type="protein sequence ID" value="PKW26392.1"/>
    <property type="molecule type" value="Genomic_DNA"/>
</dbReference>
<dbReference type="Pfam" id="PF08220">
    <property type="entry name" value="HTH_DeoR"/>
    <property type="match status" value="1"/>
</dbReference>
<dbReference type="Gene3D" id="1.10.10.10">
    <property type="entry name" value="Winged helix-like DNA-binding domain superfamily/Winged helix DNA-binding domain"/>
    <property type="match status" value="1"/>
</dbReference>
<reference evidence="5 6" key="1">
    <citation type="submission" date="2017-12" db="EMBL/GenBank/DDBJ databases">
        <title>Sequencing the genomes of 1000 Actinobacteria strains.</title>
        <authorList>
            <person name="Klenk H.-P."/>
        </authorList>
    </citation>
    <scope>NUCLEOTIDE SEQUENCE [LARGE SCALE GENOMIC DNA]</scope>
    <source>
        <strain evidence="5 6">DSM 12806</strain>
    </source>
</reference>
<keyword evidence="3" id="KW-0804">Transcription</keyword>
<dbReference type="AlphaFoldDB" id="A0A2N3YHR2"/>
<protein>
    <submittedName>
        <fullName evidence="5">DeoR family transcriptional regulator</fullName>
    </submittedName>
</protein>
<dbReference type="PROSITE" id="PS51000">
    <property type="entry name" value="HTH_DEOR_2"/>
    <property type="match status" value="1"/>
</dbReference>
<feature type="domain" description="HTH deoR-type" evidence="4">
    <location>
        <begin position="11"/>
        <end position="66"/>
    </location>
</feature>
<evidence type="ECO:0000259" key="4">
    <source>
        <dbReference type="PROSITE" id="PS51000"/>
    </source>
</evidence>
<dbReference type="InterPro" id="IPR036390">
    <property type="entry name" value="WH_DNA-bd_sf"/>
</dbReference>
<dbReference type="InterPro" id="IPR036388">
    <property type="entry name" value="WH-like_DNA-bd_sf"/>
</dbReference>
<sequence length="266" mass="28557">MDEKSMRYVSAPRRRRWILERLRETGFISVASLTQDLAVSDMTVRRDLRKLEEHGEVRVVHGGVSLLHGPMHNPAFAARSGLESAAKAAIAREAHEFIGAEDTVALDAGTTAYAVARALSSDFAGTVVTPSVPVIQLLLSRGRVRVVALGGELLHESQAFAGQMTVDAVKGLRVGTLFLGAAAVDERGVYVATDNERPTKLALIDVADRVVLLADHSKFATTAPVLLCPLDRIDALVTDGPLPDETEALLRHTSTAVILARPERSA</sequence>
<name>A0A2N3YHR2_9MICO</name>
<dbReference type="Proteomes" id="UP000233781">
    <property type="component" value="Unassembled WGS sequence"/>
</dbReference>
<dbReference type="OrthoDB" id="7688673at2"/>
<dbReference type="SUPFAM" id="SSF46785">
    <property type="entry name" value="Winged helix' DNA-binding domain"/>
    <property type="match status" value="1"/>
</dbReference>
<dbReference type="InterPro" id="IPR014036">
    <property type="entry name" value="DeoR-like_C"/>
</dbReference>
<evidence type="ECO:0000256" key="3">
    <source>
        <dbReference type="ARBA" id="ARBA00023163"/>
    </source>
</evidence>
<keyword evidence="6" id="KW-1185">Reference proteome</keyword>
<accession>A0A2N3YHR2</accession>
<dbReference type="Gene3D" id="3.40.50.1360">
    <property type="match status" value="1"/>
</dbReference>
<dbReference type="PROSITE" id="PS00894">
    <property type="entry name" value="HTH_DEOR_1"/>
    <property type="match status" value="1"/>
</dbReference>
<dbReference type="PANTHER" id="PTHR30363:SF44">
    <property type="entry name" value="AGA OPERON TRANSCRIPTIONAL REPRESSOR-RELATED"/>
    <property type="match status" value="1"/>
</dbReference>
<dbReference type="InterPro" id="IPR050313">
    <property type="entry name" value="Carb_Metab_HTH_regulators"/>
</dbReference>
<evidence type="ECO:0000313" key="6">
    <source>
        <dbReference type="Proteomes" id="UP000233781"/>
    </source>
</evidence>
<dbReference type="InterPro" id="IPR001034">
    <property type="entry name" value="DeoR_HTH"/>
</dbReference>
<dbReference type="SMART" id="SM01134">
    <property type="entry name" value="DeoRC"/>
    <property type="match status" value="1"/>
</dbReference>
<dbReference type="PRINTS" id="PR00037">
    <property type="entry name" value="HTHLACR"/>
</dbReference>
<dbReference type="GO" id="GO:0003700">
    <property type="term" value="F:DNA-binding transcription factor activity"/>
    <property type="evidence" value="ECO:0007669"/>
    <property type="project" value="InterPro"/>
</dbReference>
<dbReference type="Pfam" id="PF00455">
    <property type="entry name" value="DeoRC"/>
    <property type="match status" value="1"/>
</dbReference>